<reference evidence="5 6" key="1">
    <citation type="submission" date="2015-04" db="EMBL/GenBank/DDBJ databases">
        <title>The draft genome sequence of Roseovarius sp.R12b.</title>
        <authorList>
            <person name="Li G."/>
            <person name="Lai Q."/>
            <person name="Shao Z."/>
            <person name="Yan P."/>
        </authorList>
    </citation>
    <scope>NUCLEOTIDE SEQUENCE [LARGE SCALE GENOMIC DNA]</scope>
    <source>
        <strain evidence="5 6">R12B</strain>
    </source>
</reference>
<evidence type="ECO:0000256" key="1">
    <source>
        <dbReference type="ARBA" id="ARBA00010515"/>
    </source>
</evidence>
<organism evidence="5 6">
    <name type="scientific">Roseovarius atlanticus</name>
    <dbReference type="NCBI Taxonomy" id="1641875"/>
    <lineage>
        <taxon>Bacteria</taxon>
        <taxon>Pseudomonadati</taxon>
        <taxon>Pseudomonadota</taxon>
        <taxon>Alphaproteobacteria</taxon>
        <taxon>Rhodobacterales</taxon>
        <taxon>Roseobacteraceae</taxon>
        <taxon>Roseovarius</taxon>
    </lineage>
</organism>
<dbReference type="GO" id="GO:0016787">
    <property type="term" value="F:hydrolase activity"/>
    <property type="evidence" value="ECO:0007669"/>
    <property type="project" value="UniProtKB-KW"/>
</dbReference>
<evidence type="ECO:0000256" key="2">
    <source>
        <dbReference type="ARBA" id="ARBA00022801"/>
    </source>
</evidence>
<feature type="active site" evidence="3">
    <location>
        <position position="145"/>
    </location>
</feature>
<dbReference type="SUPFAM" id="SSF53474">
    <property type="entry name" value="alpha/beta-Hydrolases"/>
    <property type="match status" value="1"/>
</dbReference>
<evidence type="ECO:0000313" key="5">
    <source>
        <dbReference type="EMBL" id="KRS12542.1"/>
    </source>
</evidence>
<feature type="domain" description="Alpha/beta hydrolase fold-3" evidence="4">
    <location>
        <begin position="74"/>
        <end position="271"/>
    </location>
</feature>
<evidence type="ECO:0000259" key="4">
    <source>
        <dbReference type="Pfam" id="PF07859"/>
    </source>
</evidence>
<dbReference type="EMBL" id="LAXJ01000009">
    <property type="protein sequence ID" value="KRS12542.1"/>
    <property type="molecule type" value="Genomic_DNA"/>
</dbReference>
<dbReference type="STRING" id="1641875.XM53_10640"/>
<gene>
    <name evidence="5" type="ORF">XM53_10640</name>
</gene>
<keyword evidence="6" id="KW-1185">Reference proteome</keyword>
<proteinExistence type="inferred from homology"/>
<dbReference type="Proteomes" id="UP000051295">
    <property type="component" value="Unassembled WGS sequence"/>
</dbReference>
<comment type="caution">
    <text evidence="5">The sequence shown here is derived from an EMBL/GenBank/DDBJ whole genome shotgun (WGS) entry which is preliminary data.</text>
</comment>
<dbReference type="InterPro" id="IPR029058">
    <property type="entry name" value="AB_hydrolase_fold"/>
</dbReference>
<comment type="similarity">
    <text evidence="1">Belongs to the 'GDXG' lipolytic enzyme family.</text>
</comment>
<dbReference type="OrthoDB" id="9806180at2"/>
<dbReference type="InterPro" id="IPR013094">
    <property type="entry name" value="AB_hydrolase_3"/>
</dbReference>
<dbReference type="PANTHER" id="PTHR48081:SF8">
    <property type="entry name" value="ALPHA_BETA HYDROLASE FOLD-3 DOMAIN-CONTAINING PROTEIN-RELATED"/>
    <property type="match status" value="1"/>
</dbReference>
<dbReference type="InterPro" id="IPR050300">
    <property type="entry name" value="GDXG_lipolytic_enzyme"/>
</dbReference>
<dbReference type="AlphaFoldDB" id="A0A0T5NUW0"/>
<evidence type="ECO:0000256" key="3">
    <source>
        <dbReference type="PROSITE-ProRule" id="PRU10038"/>
    </source>
</evidence>
<dbReference type="Gene3D" id="3.40.50.1820">
    <property type="entry name" value="alpha/beta hydrolase"/>
    <property type="match status" value="1"/>
</dbReference>
<dbReference type="RefSeq" id="WP_057793108.1">
    <property type="nucleotide sequence ID" value="NZ_LAXJ01000009.1"/>
</dbReference>
<dbReference type="InterPro" id="IPR033140">
    <property type="entry name" value="Lipase_GDXG_put_SER_AS"/>
</dbReference>
<accession>A0A0T5NUW0</accession>
<sequence length="298" mass="32708">MSVMRPLLNRWLRLTEKPHLRKATVAKARRSFETKAKFLFHAPRGTSVAEDELGDVPVLWTWALGVGREDGPLILYFHGGGFVFGSPRVYRKMLAVLSREARAPAALVQYRLAPETPFPGAFDDCMAAYRAVMDRPGGVVLAGDSAGGCLALAVLAEITREGLTQPKGCIALSPVTDLTFSGDSTRENAESEAVLPIERAEEMCEWYLGDTDPKDPRVSPLFAGFKGAAPVWIGVGDTEVLRDDTIRMAAHLRDEGVEVTEVVEHDLPHVWPLFHNMLPEGRETLADLGDWIRSLSSS</sequence>
<dbReference type="PATRIC" id="fig|1641875.4.peg.4549"/>
<dbReference type="Pfam" id="PF07859">
    <property type="entry name" value="Abhydrolase_3"/>
    <property type="match status" value="1"/>
</dbReference>
<name>A0A0T5NUW0_9RHOB</name>
<keyword evidence="2" id="KW-0378">Hydrolase</keyword>
<protein>
    <recommendedName>
        <fullName evidence="4">Alpha/beta hydrolase fold-3 domain-containing protein</fullName>
    </recommendedName>
</protein>
<dbReference type="PANTHER" id="PTHR48081">
    <property type="entry name" value="AB HYDROLASE SUPERFAMILY PROTEIN C4A8.06C"/>
    <property type="match status" value="1"/>
</dbReference>
<evidence type="ECO:0000313" key="6">
    <source>
        <dbReference type="Proteomes" id="UP000051295"/>
    </source>
</evidence>
<dbReference type="PROSITE" id="PS01174">
    <property type="entry name" value="LIPASE_GDXG_SER"/>
    <property type="match status" value="1"/>
</dbReference>